<keyword evidence="2" id="KW-1185">Reference proteome</keyword>
<reference evidence="1 2" key="1">
    <citation type="submission" date="2021-06" db="EMBL/GenBank/DDBJ databases">
        <authorList>
            <person name="Sun Q."/>
            <person name="Li D."/>
        </authorList>
    </citation>
    <scope>NUCLEOTIDE SEQUENCE [LARGE SCALE GENOMIC DNA]</scope>
    <source>
        <strain evidence="1 2">MSJ-40</strain>
    </source>
</reference>
<gene>
    <name evidence="1" type="ORF">KQI42_04540</name>
</gene>
<dbReference type="RefSeq" id="WP_216517206.1">
    <property type="nucleotide sequence ID" value="NZ_JAHLPM010000003.1"/>
</dbReference>
<protein>
    <submittedName>
        <fullName evidence="1">Uncharacterized protein</fullName>
    </submittedName>
</protein>
<accession>A0ABS6E2Z3</accession>
<evidence type="ECO:0000313" key="2">
    <source>
        <dbReference type="Proteomes" id="UP000749471"/>
    </source>
</evidence>
<sequence>MFNNIIEKRTVNDGLHSLVLEIAENEYKQVYDEYNDEIASKILNHHLVNRGDDGRPTDVQIHHESDSNIVKISANIHYLGNSHTTYGIH</sequence>
<name>A0ABS6E2Z3_9FIRM</name>
<dbReference type="Proteomes" id="UP000749471">
    <property type="component" value="Unassembled WGS sequence"/>
</dbReference>
<comment type="caution">
    <text evidence="1">The sequence shown here is derived from an EMBL/GenBank/DDBJ whole genome shotgun (WGS) entry which is preliminary data.</text>
</comment>
<evidence type="ECO:0000313" key="1">
    <source>
        <dbReference type="EMBL" id="MBU5437264.1"/>
    </source>
</evidence>
<proteinExistence type="predicted"/>
<dbReference type="EMBL" id="JAHLPM010000003">
    <property type="protein sequence ID" value="MBU5437264.1"/>
    <property type="molecule type" value="Genomic_DNA"/>
</dbReference>
<organism evidence="1 2">
    <name type="scientific">Tissierella simiarum</name>
    <dbReference type="NCBI Taxonomy" id="2841534"/>
    <lineage>
        <taxon>Bacteria</taxon>
        <taxon>Bacillati</taxon>
        <taxon>Bacillota</taxon>
        <taxon>Tissierellia</taxon>
        <taxon>Tissierellales</taxon>
        <taxon>Tissierellaceae</taxon>
        <taxon>Tissierella</taxon>
    </lineage>
</organism>